<dbReference type="EMBL" id="MRUL01000005">
    <property type="protein sequence ID" value="OON40115.1"/>
    <property type="molecule type" value="Genomic_DNA"/>
</dbReference>
<evidence type="ECO:0000256" key="1">
    <source>
        <dbReference type="SAM" id="SignalP"/>
    </source>
</evidence>
<dbReference type="GO" id="GO:0019867">
    <property type="term" value="C:outer membrane"/>
    <property type="evidence" value="ECO:0007669"/>
    <property type="project" value="InterPro"/>
</dbReference>
<reference evidence="3 4" key="1">
    <citation type="submission" date="2016-12" db="EMBL/GenBank/DDBJ databases">
        <title>Izhakiella australiana sp. nov. of genus Izhakiella isolated from Australian desert.</title>
        <authorList>
            <person name="Ji M."/>
        </authorList>
    </citation>
    <scope>NUCLEOTIDE SEQUENCE [LARGE SCALE GENOMIC DNA]</scope>
    <source>
        <strain evidence="3 4">D4N98</strain>
    </source>
</reference>
<evidence type="ECO:0000259" key="2">
    <source>
        <dbReference type="PROSITE" id="PS51208"/>
    </source>
</evidence>
<evidence type="ECO:0000313" key="3">
    <source>
        <dbReference type="EMBL" id="OON40115.1"/>
    </source>
</evidence>
<evidence type="ECO:0000313" key="4">
    <source>
        <dbReference type="Proteomes" id="UP000190667"/>
    </source>
</evidence>
<protein>
    <recommendedName>
        <fullName evidence="2">Autotransporter domain-containing protein</fullName>
    </recommendedName>
</protein>
<name>A0A1S8YMN3_9GAMM</name>
<gene>
    <name evidence="3" type="ORF">BTJ39_09460</name>
</gene>
<feature type="signal peptide" evidence="1">
    <location>
        <begin position="1"/>
        <end position="24"/>
    </location>
</feature>
<dbReference type="InterPro" id="IPR005546">
    <property type="entry name" value="Autotransporte_beta"/>
</dbReference>
<feature type="chain" id="PRO_5012887906" description="Autotransporter domain-containing protein" evidence="1">
    <location>
        <begin position="25"/>
        <end position="802"/>
    </location>
</feature>
<dbReference type="Proteomes" id="UP000190667">
    <property type="component" value="Unassembled WGS sequence"/>
</dbReference>
<organism evidence="3 4">
    <name type="scientific">Izhakiella australiensis</name>
    <dbReference type="NCBI Taxonomy" id="1926881"/>
    <lineage>
        <taxon>Bacteria</taxon>
        <taxon>Pseudomonadati</taxon>
        <taxon>Pseudomonadota</taxon>
        <taxon>Gammaproteobacteria</taxon>
        <taxon>Enterobacterales</taxon>
        <taxon>Erwiniaceae</taxon>
        <taxon>Izhakiella</taxon>
    </lineage>
</organism>
<dbReference type="Gene3D" id="2.40.128.130">
    <property type="entry name" value="Autotransporter beta-domain"/>
    <property type="match status" value="1"/>
</dbReference>
<keyword evidence="4" id="KW-1185">Reference proteome</keyword>
<dbReference type="Pfam" id="PF03797">
    <property type="entry name" value="Autotransporter"/>
    <property type="match status" value="1"/>
</dbReference>
<accession>A0A1S8YMN3</accession>
<sequence>MIAKGVIIALMATSGAGVTSLANAATTTTNSGDVVLHTNPDNGNIYMGDEVNASIANQNLSNHYINFSKHGNKALSIKNTQADFIEGGNKNDTTNTTLVLDGATLKGVQKDKNYDSHPEGHGLKNKNYASGDSIYFDRDDKGILILSVNNSTLNGDISAENKAAKHALIKNSTITGATRFKGEENELHFIHSHQKNSANSGDAIAIGEAGQSKVFIDASTFEGGINIQGKETQLDIGQKSGIGGDIKLNDSKQTDLRLNDSSVKNIILSGSGASQVALNNSEVKGNLDSSASTGSTDVAVNHSTVDGNITLGKGKNRVQLTNHSEVKGDISAAGNDSELRIDGSSSHRGAVHNFTHIYADDHSKLDTRAIRNARIDLTGASALYASELSSSELVMDSESQFFVNDALSGNNSATVKTLSAATSEGEHELGHWTNNGGGSMKAQFANGSQQATARKGAWNYDLTLHGMSRSANTTEEMLAVKRSTLASDVKGAQANLNAAQRSSKAISASVAQRFSKIDEDAMFNQRQPGANVWADYIGQNNSQHGDAGYHGKLEGTMLGMDWTSELADDSQLTTGLAFGYTRTKVADRGDGAEFHNRVSGRYYTLYSGWQKNLGDNLGLFANGNLTWGDMSYSLKAANVSATTDGSKQQLNGGTHGNSYSAELRTGVAIKPLQQLVVQPYILAGWNKTDAHSFSDQAGQFGHNQRENMYAGAGLRTTVHFALGSVKLMPWAEVNYIADVTDNSRFSAMDYQRSHGKKLQAAALSIGADAGITPNLGATVKVSASEGNRSSDTAMLVGVNYHF</sequence>
<dbReference type="STRING" id="1926881.BTJ39_09460"/>
<dbReference type="PROSITE" id="PS51208">
    <property type="entry name" value="AUTOTRANSPORTER"/>
    <property type="match status" value="1"/>
</dbReference>
<dbReference type="SMART" id="SM00869">
    <property type="entry name" value="Autotransporter"/>
    <property type="match status" value="1"/>
</dbReference>
<keyword evidence="1" id="KW-0732">Signal</keyword>
<feature type="domain" description="Autotransporter" evidence="2">
    <location>
        <begin position="525"/>
        <end position="802"/>
    </location>
</feature>
<proteinExistence type="predicted"/>
<dbReference type="SUPFAM" id="SSF103515">
    <property type="entry name" value="Autotransporter"/>
    <property type="match status" value="1"/>
</dbReference>
<dbReference type="InterPro" id="IPR006315">
    <property type="entry name" value="OM_autotransptr_brl_dom"/>
</dbReference>
<dbReference type="InterPro" id="IPR036709">
    <property type="entry name" value="Autotransporte_beta_dom_sf"/>
</dbReference>
<dbReference type="NCBIfam" id="TIGR01414">
    <property type="entry name" value="autotrans_barl"/>
    <property type="match status" value="1"/>
</dbReference>
<comment type="caution">
    <text evidence="3">The sequence shown here is derived from an EMBL/GenBank/DDBJ whole genome shotgun (WGS) entry which is preliminary data.</text>
</comment>
<dbReference type="AlphaFoldDB" id="A0A1S8YMN3"/>